<name>A0A1E7F4T0_9STRA</name>
<evidence type="ECO:0000256" key="1">
    <source>
        <dbReference type="SAM" id="MobiDB-lite"/>
    </source>
</evidence>
<evidence type="ECO:0000313" key="3">
    <source>
        <dbReference type="Proteomes" id="UP000095751"/>
    </source>
</evidence>
<feature type="region of interest" description="Disordered" evidence="1">
    <location>
        <begin position="657"/>
        <end position="691"/>
    </location>
</feature>
<dbReference type="EMBL" id="KV784362">
    <property type="protein sequence ID" value="OEU13192.1"/>
    <property type="molecule type" value="Genomic_DNA"/>
</dbReference>
<organism evidence="2 3">
    <name type="scientific">Fragilariopsis cylindrus CCMP1102</name>
    <dbReference type="NCBI Taxonomy" id="635003"/>
    <lineage>
        <taxon>Eukaryota</taxon>
        <taxon>Sar</taxon>
        <taxon>Stramenopiles</taxon>
        <taxon>Ochrophyta</taxon>
        <taxon>Bacillariophyta</taxon>
        <taxon>Bacillariophyceae</taxon>
        <taxon>Bacillariophycidae</taxon>
        <taxon>Bacillariales</taxon>
        <taxon>Bacillariaceae</taxon>
        <taxon>Fragilariopsis</taxon>
    </lineage>
</organism>
<accession>A0A1E7F4T0</accession>
<keyword evidence="3" id="KW-1185">Reference proteome</keyword>
<proteinExistence type="predicted"/>
<feature type="region of interest" description="Disordered" evidence="1">
    <location>
        <begin position="270"/>
        <end position="290"/>
    </location>
</feature>
<dbReference type="KEGG" id="fcy:FRACYDRAFT_291608"/>
<evidence type="ECO:0000313" key="2">
    <source>
        <dbReference type="EMBL" id="OEU13192.1"/>
    </source>
</evidence>
<feature type="compositionally biased region" description="Low complexity" evidence="1">
    <location>
        <begin position="129"/>
        <end position="143"/>
    </location>
</feature>
<protein>
    <submittedName>
        <fullName evidence="2">Putative frustulin</fullName>
    </submittedName>
</protein>
<dbReference type="SUPFAM" id="SSF53822">
    <property type="entry name" value="Periplasmic binding protein-like I"/>
    <property type="match status" value="1"/>
</dbReference>
<dbReference type="OrthoDB" id="47382at2759"/>
<dbReference type="InParanoid" id="A0A1E7F4T0"/>
<feature type="compositionally biased region" description="Acidic residues" evidence="1">
    <location>
        <begin position="791"/>
        <end position="809"/>
    </location>
</feature>
<dbReference type="InterPro" id="IPR028082">
    <property type="entry name" value="Peripla_BP_I"/>
</dbReference>
<dbReference type="AlphaFoldDB" id="A0A1E7F4T0"/>
<feature type="region of interest" description="Disordered" evidence="1">
    <location>
        <begin position="783"/>
        <end position="809"/>
    </location>
</feature>
<reference evidence="2 3" key="1">
    <citation type="submission" date="2016-09" db="EMBL/GenBank/DDBJ databases">
        <title>Extensive genetic diversity and differential bi-allelic expression allows diatom success in the polar Southern Ocean.</title>
        <authorList>
            <consortium name="DOE Joint Genome Institute"/>
            <person name="Mock T."/>
            <person name="Otillar R.P."/>
            <person name="Strauss J."/>
            <person name="Dupont C."/>
            <person name="Frickenhaus S."/>
            <person name="Maumus F."/>
            <person name="Mcmullan M."/>
            <person name="Sanges R."/>
            <person name="Schmutz J."/>
            <person name="Toseland A."/>
            <person name="Valas R."/>
            <person name="Veluchamy A."/>
            <person name="Ward B.J."/>
            <person name="Allen A."/>
            <person name="Barry K."/>
            <person name="Falciatore A."/>
            <person name="Ferrante M."/>
            <person name="Fortunato A.E."/>
            <person name="Gloeckner G."/>
            <person name="Gruber A."/>
            <person name="Hipkin R."/>
            <person name="Janech M."/>
            <person name="Kroth P."/>
            <person name="Leese F."/>
            <person name="Lindquist E."/>
            <person name="Lyon B.R."/>
            <person name="Martin J."/>
            <person name="Mayer C."/>
            <person name="Parker M."/>
            <person name="Quesneville H."/>
            <person name="Raymond J."/>
            <person name="Uhlig C."/>
            <person name="Valentin K.U."/>
            <person name="Worden A.Z."/>
            <person name="Armbrust E.V."/>
            <person name="Bowler C."/>
            <person name="Green B."/>
            <person name="Moulton V."/>
            <person name="Van Oosterhout C."/>
            <person name="Grigoriev I."/>
        </authorList>
    </citation>
    <scope>NUCLEOTIDE SEQUENCE [LARGE SCALE GENOMIC DNA]</scope>
    <source>
        <strain evidence="2 3">CCMP1102</strain>
    </source>
</reference>
<gene>
    <name evidence="2" type="primary">FRU2</name>
    <name evidence="2" type="ORF">FRACYDRAFT_291608</name>
</gene>
<feature type="region of interest" description="Disordered" evidence="1">
    <location>
        <begin position="129"/>
        <end position="158"/>
    </location>
</feature>
<dbReference type="Gene3D" id="3.40.50.2300">
    <property type="match status" value="2"/>
</dbReference>
<sequence>MLLIRPLPRSRTTRTMNKRTTTTIRPKFNMLFLILLVSFHIIFLHLIGSSSVLVAAITDDNDLSLSALSALSSGCIDRTKIPPIKVIVHGDTKNDLFWKQIIAGMNEISKTMNIPIDVISSIYSDTNTDESNNNNIRQNSNRNDIFNGFKNSGSNTDSDSSSYIQAMVADIQKYDTDDNDLPPSAIIVSLPEDGTSNSRILNDAIKDLLQNTNIPIFGINAIPSSTITDDNTNTIKSNSLYGTVSMNNTYAGIIAGNYIKELLLLSKSSSDSDSDSSDSSDFNSDSSDSDSYKGVYINHQSDVHTLTERYNSILKTTTDILSWEMINITTTADTGTNIDGDHGSTLEDQLTTLFIGCSYKVIQLAASNDIIVDAAIKALVSNGCNIGGNGNNNHVILGTFDTSTLIYDAISHGTIQYTISQQPYLQGSYSMLMAALYVTTNSGIGNNGIGSGNNNNIQTGPILVTSDNVPYEKDQIQCENDNYPVCHNDNDDNNNDDSSNEKSCPCIDRSKISISVITHDDGSSNSKDDAFWETLNSGITQAAIDFGVSIEKNKFISPRSSLRNGNHNNGYIAQKKLKHNFNIGEACSATTGMNNDKMHGVIVTIPDKNMMNSLSECISRNVPYLIMNANAHGDSNSNGDGGNDNGMGVQQVEIATDGTTTTTTTTTDDGGGSLSSSSSSKSSSKSTSSSSLPLYIGQKDYKSGYDAGKRLLLGSSSKVKKGWCIVHSNYDTLYERCRGMKDAFLVEQQKENNDVEFIDIISVPNNGNSSTYKYIVESVISNHNRGGKNDNDDDNDGNDNNDNDNDDWSEYGILSTGRIQIPSLISLVNDHPKLIAGTFDTDPALYQDDGNTNSQLLFAIDQNAYMQGYLSVATMVLKIITESSSSSGVITTTTTNNNYIIETGPNFIDLLLTSNNDNPSDDTTVQIKKQLRQFENNYKLCAPTSAISIVEKDLVVAVREEPPLKLSGKCKELGRLCEICEGDCDDDTQCGEGLVCFVRDSKTRSQDIQVPGCSTNPTEYTAKDFCVDAAIYQCKDEESFPVKVGTFSVLRTCGYVQDDIKRCSEYGRYCRATCGYCRSNPHDGTMTDY</sequence>
<dbReference type="Proteomes" id="UP000095751">
    <property type="component" value="Unassembled WGS sequence"/>
</dbReference>